<dbReference type="GO" id="GO:0008270">
    <property type="term" value="F:zinc ion binding"/>
    <property type="evidence" value="ECO:0007669"/>
    <property type="project" value="UniProtKB-KW"/>
</dbReference>
<dbReference type="Gene3D" id="1.25.40.180">
    <property type="match status" value="4"/>
</dbReference>
<name>A0A0D7BC52_9AGAR</name>
<evidence type="ECO:0000256" key="2">
    <source>
        <dbReference type="ARBA" id="ARBA00005775"/>
    </source>
</evidence>
<protein>
    <submittedName>
        <fullName evidence="11">ARM repeat-containing protein</fullName>
    </submittedName>
</protein>
<organism evidence="11 12">
    <name type="scientific">Cylindrobasidium torrendii FP15055 ss-10</name>
    <dbReference type="NCBI Taxonomy" id="1314674"/>
    <lineage>
        <taxon>Eukaryota</taxon>
        <taxon>Fungi</taxon>
        <taxon>Dikarya</taxon>
        <taxon>Basidiomycota</taxon>
        <taxon>Agaricomycotina</taxon>
        <taxon>Agaricomycetes</taxon>
        <taxon>Agaricomycetidae</taxon>
        <taxon>Agaricales</taxon>
        <taxon>Marasmiineae</taxon>
        <taxon>Physalacriaceae</taxon>
        <taxon>Cylindrobasidium</taxon>
    </lineage>
</organism>
<comment type="similarity">
    <text evidence="2">Belongs to the eukaryotic initiation factor 4G family.</text>
</comment>
<dbReference type="STRING" id="1314674.A0A0D7BC52"/>
<feature type="compositionally biased region" description="Low complexity" evidence="9">
    <location>
        <begin position="880"/>
        <end position="906"/>
    </location>
</feature>
<evidence type="ECO:0000259" key="10">
    <source>
        <dbReference type="PROSITE" id="PS50103"/>
    </source>
</evidence>
<dbReference type="InterPro" id="IPR022745">
    <property type="entry name" value="eIF4G1_eIF4E-bd"/>
</dbReference>
<dbReference type="Gene3D" id="1.20.970.30">
    <property type="entry name" value="eIF4G, eIF4E-binding domain"/>
    <property type="match status" value="1"/>
</dbReference>
<evidence type="ECO:0000313" key="12">
    <source>
        <dbReference type="Proteomes" id="UP000054007"/>
    </source>
</evidence>
<dbReference type="GO" id="GO:0010494">
    <property type="term" value="C:cytoplasmic stress granule"/>
    <property type="evidence" value="ECO:0007669"/>
    <property type="project" value="UniProtKB-ARBA"/>
</dbReference>
<feature type="region of interest" description="Disordered" evidence="9">
    <location>
        <begin position="830"/>
        <end position="950"/>
    </location>
</feature>
<evidence type="ECO:0000256" key="7">
    <source>
        <dbReference type="ARBA" id="ARBA00022917"/>
    </source>
</evidence>
<evidence type="ECO:0000256" key="4">
    <source>
        <dbReference type="ARBA" id="ARBA00022540"/>
    </source>
</evidence>
<keyword evidence="8" id="KW-0863">Zinc-finger</keyword>
<dbReference type="EMBL" id="KN880510">
    <property type="protein sequence ID" value="KIY68098.1"/>
    <property type="molecule type" value="Genomic_DNA"/>
</dbReference>
<dbReference type="PROSITE" id="PS50103">
    <property type="entry name" value="ZF_C3H1"/>
    <property type="match status" value="1"/>
</dbReference>
<gene>
    <name evidence="11" type="ORF">CYLTODRAFT_443601</name>
</gene>
<feature type="domain" description="C3H1-type" evidence="10">
    <location>
        <begin position="409"/>
        <end position="437"/>
    </location>
</feature>
<dbReference type="Pfam" id="PF12152">
    <property type="entry name" value="eIF_4G1"/>
    <property type="match status" value="1"/>
</dbReference>
<dbReference type="Proteomes" id="UP000054007">
    <property type="component" value="Unassembled WGS sequence"/>
</dbReference>
<dbReference type="GO" id="GO:0003723">
    <property type="term" value="F:RNA binding"/>
    <property type="evidence" value="ECO:0007669"/>
    <property type="project" value="UniProtKB-KW"/>
</dbReference>
<dbReference type="SUPFAM" id="SSF101489">
    <property type="entry name" value="Eukaryotic initiation factor 4f subunit eIF4g, eIF4e-binding domain"/>
    <property type="match status" value="1"/>
</dbReference>
<keyword evidence="12" id="KW-1185">Reference proteome</keyword>
<dbReference type="Gene3D" id="4.10.1000.10">
    <property type="entry name" value="Zinc finger, CCCH-type"/>
    <property type="match status" value="1"/>
</dbReference>
<feature type="zinc finger region" description="C3H1-type" evidence="8">
    <location>
        <begin position="409"/>
        <end position="437"/>
    </location>
</feature>
<keyword evidence="6" id="KW-0694">RNA-binding</keyword>
<dbReference type="InterPro" id="IPR000571">
    <property type="entry name" value="Znf_CCCH"/>
</dbReference>
<evidence type="ECO:0000256" key="6">
    <source>
        <dbReference type="ARBA" id="ARBA00022884"/>
    </source>
</evidence>
<keyword evidence="8" id="KW-0862">Zinc</keyword>
<dbReference type="PANTHER" id="PTHR23253:SF9">
    <property type="entry name" value="EUKARYOTIC TRANSLATION INITIATION FACTOR 4 GAMMA 2"/>
    <property type="match status" value="1"/>
</dbReference>
<keyword evidence="8" id="KW-0479">Metal-binding</keyword>
<dbReference type="FunFam" id="1.25.40.180:FF:000020">
    <property type="entry name" value="Eukaryotic translation initiation factor subunit"/>
    <property type="match status" value="1"/>
</dbReference>
<dbReference type="Pfam" id="PF02854">
    <property type="entry name" value="MIF4G"/>
    <property type="match status" value="3"/>
</dbReference>
<dbReference type="SUPFAM" id="SSF48371">
    <property type="entry name" value="ARM repeat"/>
    <property type="match status" value="4"/>
</dbReference>
<feature type="compositionally biased region" description="Polar residues" evidence="9">
    <location>
        <begin position="925"/>
        <end position="938"/>
    </location>
</feature>
<keyword evidence="7" id="KW-0648">Protein biosynthesis</keyword>
<dbReference type="InterPro" id="IPR036211">
    <property type="entry name" value="eIF4G_eIF4E-bd_sf"/>
</dbReference>
<evidence type="ECO:0000256" key="8">
    <source>
        <dbReference type="PROSITE-ProRule" id="PRU00723"/>
    </source>
</evidence>
<dbReference type="InterPro" id="IPR003890">
    <property type="entry name" value="MIF4G-like_typ-3"/>
</dbReference>
<evidence type="ECO:0000256" key="9">
    <source>
        <dbReference type="SAM" id="MobiDB-lite"/>
    </source>
</evidence>
<comment type="subcellular location">
    <subcellularLocation>
        <location evidence="1">Cytoplasm</location>
    </subcellularLocation>
</comment>
<sequence>MAHISWTSTSTAVQFGCMDEDNVNISPVTESSAPITTQAKPFKIESFGSVPASSTTYHIVAPSAFTTARFLSPLESVDYPEGVHGPVMAASNATDQRVNFRYDLDFLLQFQSVGIDKPDGLPSHFHCVAPLTSSAMVRKFRELVHKLSEGNFDFVSSQLISLANEPGCASNGQKLAHLTRVLSECATRPSITPALVGIYARLCGAIMEGLSPAVQDQDITNTRGIPLSSINLFRGCLLNQIKEDFERFCLRTKRYSHASNPGRNKEIVECKGIRVARFLGELFKSKMTVAMGRFVRTRAKILIKVDNLEDTIEPLCELLVTAGERLEDTRAQHWEKLNDCFTRMEMVCKREDISLRLRKRLQGVIDLRTYEWTPRNQLPNNQSEESEASSESESSMCAAPLPSESVPVANAPVCKYHLKGPGQCTFGIHCRKSHPDALLPSEVLCKWGSGCRYKHNGKCIFLHDAALGPHAYYVRRGGILQNGIEWLAESHLDGDDSAGGVASTGDRLKILMPVVASANRRWDRKALANADDNSPEVVDRKVKSLLNKLSLPIFDSISDQIISWANKSENEKNGQTLIQVIRLVFEKATDEAAFSEIYARLCRKMMEQISSKVQDESIKNQDGKPIAGGQLFRRYLLNRCQEDFEYGWAAKENATAEENSKHQLLGGNANGDEEIALYSDEYYVSQKAKRRGLGLVKFIGELFKLQMLTERIMHECVKRLLGNVENPEEEGIESLCKLLTTVGEMLDTPKAKADMDAYFSTIKKLRDSNTIHLRIQLMLQNILELRERKWLPRNLAVVAPPAVQEQAADATDKQPQPGEVQTIPMSRSAFLCGDEPEGAESTISSNRWPVPSKSKRSATPEVGKTTSRKKSKRKRGTPRSDSPSPSAAQMSSQQPQSPTVPSSPEQAPMRRKLILAPRSKPIKSASATSVDVETTATESPGEETAATSDADAKHIVDEDLERLFALRNLAEVDDYFQRLPAAHHHFLVGKLVSKALKSTQGDAELVGDLFRRVREKNLAEVRAFEEGFASTLEVLVPDVVIDASKAHDLMVIMMKGVDFDEGTRMRLTLKMPKDSESPLARFSSPPECGQPALGCTRPLDINDGVPPAQDFHPESPDEGTVSEVLTTRVLVWALYSETDKDVQGLFQLSKDIRDAAVETPASSAAHARMCRVLVENIHPCVQDPAVVDNEGMVLAGGELFRKQLRDGCNHALLRMFPAASAGTYSEVLSRQSKVGLTRFIAELLKVEVLSKQDVHRYIRGMLTALNKSYDEDGLESLCVLLNHSGKVLECSRIGSTLVNDYLLGIQELVAKASSSSRMQTVLQSTLELRRHGWSI</sequence>
<dbReference type="InterPro" id="IPR016024">
    <property type="entry name" value="ARM-type_fold"/>
</dbReference>
<feature type="compositionally biased region" description="Basic residues" evidence="9">
    <location>
        <begin position="866"/>
        <end position="877"/>
    </location>
</feature>
<dbReference type="PANTHER" id="PTHR23253">
    <property type="entry name" value="EUKARYOTIC TRANSLATION INITIATION FACTOR 4 GAMMA"/>
    <property type="match status" value="1"/>
</dbReference>
<keyword evidence="5" id="KW-0597">Phosphoprotein</keyword>
<proteinExistence type="inferred from homology"/>
<evidence type="ECO:0000256" key="1">
    <source>
        <dbReference type="ARBA" id="ARBA00004496"/>
    </source>
</evidence>
<keyword evidence="4" id="KW-0396">Initiation factor</keyword>
<evidence type="ECO:0000256" key="5">
    <source>
        <dbReference type="ARBA" id="ARBA00022553"/>
    </source>
</evidence>
<reference evidence="11 12" key="1">
    <citation type="journal article" date="2015" name="Fungal Genet. Biol.">
        <title>Evolution of novel wood decay mechanisms in Agaricales revealed by the genome sequences of Fistulina hepatica and Cylindrobasidium torrendii.</title>
        <authorList>
            <person name="Floudas D."/>
            <person name="Held B.W."/>
            <person name="Riley R."/>
            <person name="Nagy L.G."/>
            <person name="Koehler G."/>
            <person name="Ransdell A.S."/>
            <person name="Younus H."/>
            <person name="Chow J."/>
            <person name="Chiniquy J."/>
            <person name="Lipzen A."/>
            <person name="Tritt A."/>
            <person name="Sun H."/>
            <person name="Haridas S."/>
            <person name="LaButti K."/>
            <person name="Ohm R.A."/>
            <person name="Kues U."/>
            <person name="Blanchette R.A."/>
            <person name="Grigoriev I.V."/>
            <person name="Minto R.E."/>
            <person name="Hibbett D.S."/>
        </authorList>
    </citation>
    <scope>NUCLEOTIDE SEQUENCE [LARGE SCALE GENOMIC DNA]</scope>
    <source>
        <strain evidence="11 12">FP15055 ss-10</strain>
    </source>
</reference>
<keyword evidence="3" id="KW-0963">Cytoplasm</keyword>
<feature type="region of interest" description="Disordered" evidence="9">
    <location>
        <begin position="376"/>
        <end position="399"/>
    </location>
</feature>
<accession>A0A0D7BC52</accession>
<evidence type="ECO:0000313" key="11">
    <source>
        <dbReference type="EMBL" id="KIY68098.1"/>
    </source>
</evidence>
<dbReference type="SMART" id="SM00543">
    <property type="entry name" value="MIF4G"/>
    <property type="match status" value="3"/>
</dbReference>
<dbReference type="GO" id="GO:0003743">
    <property type="term" value="F:translation initiation factor activity"/>
    <property type="evidence" value="ECO:0007669"/>
    <property type="project" value="UniProtKB-KW"/>
</dbReference>
<dbReference type="OrthoDB" id="514777at2759"/>
<evidence type="ECO:0000256" key="3">
    <source>
        <dbReference type="ARBA" id="ARBA00022490"/>
    </source>
</evidence>